<dbReference type="AlphaFoldDB" id="A0A117NG12"/>
<reference evidence="1" key="1">
    <citation type="journal article" date="2015" name="Genome Biol. Evol.">
        <title>Organellar Genomes of White Spruce (Picea glauca): Assembly and Annotation.</title>
        <authorList>
            <person name="Jackman S.D."/>
            <person name="Warren R.L."/>
            <person name="Gibb E.A."/>
            <person name="Vandervalk B.P."/>
            <person name="Mohamadi H."/>
            <person name="Chu J."/>
            <person name="Raymond A."/>
            <person name="Pleasance S."/>
            <person name="Coope R."/>
            <person name="Wildung M.R."/>
            <person name="Ritland C.E."/>
            <person name="Bousquet J."/>
            <person name="Jones S.J."/>
            <person name="Bohlmann J."/>
            <person name="Birol I."/>
        </authorList>
    </citation>
    <scope>NUCLEOTIDE SEQUENCE [LARGE SCALE GENOMIC DNA]</scope>
    <source>
        <tissue evidence="1">Flushing bud</tissue>
    </source>
</reference>
<evidence type="ECO:0000313" key="1">
    <source>
        <dbReference type="EMBL" id="KUM46027.1"/>
    </source>
</evidence>
<protein>
    <submittedName>
        <fullName evidence="1">Uncharacterized protein</fullName>
    </submittedName>
</protein>
<comment type="caution">
    <text evidence="1">The sequence shown here is derived from an EMBL/GenBank/DDBJ whole genome shotgun (WGS) entry which is preliminary data.</text>
</comment>
<geneLocation type="mitochondrion" evidence="1"/>
<proteinExistence type="predicted"/>
<sequence>MLRAMDLDLNEGHNLDHDQELEQAPLVLGLLLGILLPVDLEMKWALLRSLLPSP</sequence>
<gene>
    <name evidence="1" type="ORF">ABT39_MTgene2130</name>
</gene>
<name>A0A117NG12_PICGL</name>
<accession>A0A117NG12</accession>
<organism evidence="1">
    <name type="scientific">Picea glauca</name>
    <name type="common">White spruce</name>
    <name type="synonym">Pinus glauca</name>
    <dbReference type="NCBI Taxonomy" id="3330"/>
    <lineage>
        <taxon>Eukaryota</taxon>
        <taxon>Viridiplantae</taxon>
        <taxon>Streptophyta</taxon>
        <taxon>Embryophyta</taxon>
        <taxon>Tracheophyta</taxon>
        <taxon>Spermatophyta</taxon>
        <taxon>Pinopsida</taxon>
        <taxon>Pinidae</taxon>
        <taxon>Conifers I</taxon>
        <taxon>Pinales</taxon>
        <taxon>Pinaceae</taxon>
        <taxon>Picea</taxon>
    </lineage>
</organism>
<keyword evidence="1" id="KW-0496">Mitochondrion</keyword>
<dbReference type="EMBL" id="LKAM01000014">
    <property type="protein sequence ID" value="KUM46027.1"/>
    <property type="molecule type" value="Genomic_DNA"/>
</dbReference>